<keyword evidence="4 6" id="KW-1133">Transmembrane helix</keyword>
<feature type="transmembrane region" description="Helical" evidence="6">
    <location>
        <begin position="197"/>
        <end position="215"/>
    </location>
</feature>
<accession>X1EI19</accession>
<feature type="transmembrane region" description="Helical" evidence="6">
    <location>
        <begin position="131"/>
        <end position="154"/>
    </location>
</feature>
<evidence type="ECO:0000256" key="3">
    <source>
        <dbReference type="ARBA" id="ARBA00022692"/>
    </source>
</evidence>
<feature type="transmembrane region" description="Helical" evidence="6">
    <location>
        <begin position="73"/>
        <end position="96"/>
    </location>
</feature>
<comment type="subcellular location">
    <subcellularLocation>
        <location evidence="1">Cell membrane</location>
        <topology evidence="1">Multi-pass membrane protein</topology>
    </subcellularLocation>
</comment>
<dbReference type="InterPro" id="IPR011701">
    <property type="entry name" value="MFS"/>
</dbReference>
<name>X1EI19_9ZZZZ</name>
<dbReference type="Gene3D" id="1.20.1250.20">
    <property type="entry name" value="MFS general substrate transporter like domains"/>
    <property type="match status" value="1"/>
</dbReference>
<evidence type="ECO:0000256" key="1">
    <source>
        <dbReference type="ARBA" id="ARBA00004651"/>
    </source>
</evidence>
<gene>
    <name evidence="8" type="ORF">S03H2_04321</name>
</gene>
<organism evidence="8">
    <name type="scientific">marine sediment metagenome</name>
    <dbReference type="NCBI Taxonomy" id="412755"/>
    <lineage>
        <taxon>unclassified sequences</taxon>
        <taxon>metagenomes</taxon>
        <taxon>ecological metagenomes</taxon>
    </lineage>
</organism>
<sequence length="220" mass="23537">GLAILAIRIKEDLPPEESKVGIGRVAKELVAGLNFIRKKKRVKFVATSLFILMGASGIGYLLVTVFVTKALNLGTIGLSVLATFLGIGMLAGSLIYGHFGEQIEREKVIVGGILVCGVCAVLLGGSKSLFLLSLGVSIIGFIASPIMIAAYTLTQELTPDRIRGRVFSALEVIINSSFLFFIWVAGVLGAWLPIQSIFYLTGVGLLVYGSKTLVLRYTKE</sequence>
<evidence type="ECO:0000259" key="7">
    <source>
        <dbReference type="PROSITE" id="PS50850"/>
    </source>
</evidence>
<feature type="transmembrane region" description="Helical" evidence="6">
    <location>
        <begin position="166"/>
        <end position="191"/>
    </location>
</feature>
<keyword evidence="5 6" id="KW-0472">Membrane</keyword>
<dbReference type="EMBL" id="BARU01001698">
    <property type="protein sequence ID" value="GAH19985.1"/>
    <property type="molecule type" value="Genomic_DNA"/>
</dbReference>
<dbReference type="InterPro" id="IPR036259">
    <property type="entry name" value="MFS_trans_sf"/>
</dbReference>
<keyword evidence="3 6" id="KW-0812">Transmembrane</keyword>
<dbReference type="InterPro" id="IPR020846">
    <property type="entry name" value="MFS_dom"/>
</dbReference>
<protein>
    <recommendedName>
        <fullName evidence="7">Major facilitator superfamily (MFS) profile domain-containing protein</fullName>
    </recommendedName>
</protein>
<feature type="non-terminal residue" evidence="8">
    <location>
        <position position="1"/>
    </location>
</feature>
<evidence type="ECO:0000256" key="5">
    <source>
        <dbReference type="ARBA" id="ARBA00023136"/>
    </source>
</evidence>
<dbReference type="PANTHER" id="PTHR23513:SF6">
    <property type="entry name" value="MAJOR FACILITATOR SUPERFAMILY ASSOCIATED DOMAIN-CONTAINING PROTEIN"/>
    <property type="match status" value="1"/>
</dbReference>
<evidence type="ECO:0000256" key="2">
    <source>
        <dbReference type="ARBA" id="ARBA00022475"/>
    </source>
</evidence>
<dbReference type="SUPFAM" id="SSF103473">
    <property type="entry name" value="MFS general substrate transporter"/>
    <property type="match status" value="1"/>
</dbReference>
<evidence type="ECO:0000256" key="6">
    <source>
        <dbReference type="SAM" id="Phobius"/>
    </source>
</evidence>
<dbReference type="PANTHER" id="PTHR23513">
    <property type="entry name" value="INTEGRAL MEMBRANE EFFLUX PROTEIN-RELATED"/>
    <property type="match status" value="1"/>
</dbReference>
<dbReference type="GO" id="GO:0022857">
    <property type="term" value="F:transmembrane transporter activity"/>
    <property type="evidence" value="ECO:0007669"/>
    <property type="project" value="InterPro"/>
</dbReference>
<comment type="caution">
    <text evidence="8">The sequence shown here is derived from an EMBL/GenBank/DDBJ whole genome shotgun (WGS) entry which is preliminary data.</text>
</comment>
<dbReference type="AlphaFoldDB" id="X1EI19"/>
<dbReference type="Pfam" id="PF07690">
    <property type="entry name" value="MFS_1"/>
    <property type="match status" value="1"/>
</dbReference>
<proteinExistence type="predicted"/>
<keyword evidence="2" id="KW-1003">Cell membrane</keyword>
<evidence type="ECO:0000256" key="4">
    <source>
        <dbReference type="ARBA" id="ARBA00022989"/>
    </source>
</evidence>
<feature type="transmembrane region" description="Helical" evidence="6">
    <location>
        <begin position="44"/>
        <end position="67"/>
    </location>
</feature>
<feature type="domain" description="Major facilitator superfamily (MFS) profile" evidence="7">
    <location>
        <begin position="41"/>
        <end position="220"/>
    </location>
</feature>
<dbReference type="PROSITE" id="PS50850">
    <property type="entry name" value="MFS"/>
    <property type="match status" value="1"/>
</dbReference>
<evidence type="ECO:0000313" key="8">
    <source>
        <dbReference type="EMBL" id="GAH19985.1"/>
    </source>
</evidence>
<reference evidence="8" key="1">
    <citation type="journal article" date="2014" name="Front. Microbiol.">
        <title>High frequency of phylogenetically diverse reductive dehalogenase-homologous genes in deep subseafloor sedimentary metagenomes.</title>
        <authorList>
            <person name="Kawai M."/>
            <person name="Futagami T."/>
            <person name="Toyoda A."/>
            <person name="Takaki Y."/>
            <person name="Nishi S."/>
            <person name="Hori S."/>
            <person name="Arai W."/>
            <person name="Tsubouchi T."/>
            <person name="Morono Y."/>
            <person name="Uchiyama I."/>
            <person name="Ito T."/>
            <person name="Fujiyama A."/>
            <person name="Inagaki F."/>
            <person name="Takami H."/>
        </authorList>
    </citation>
    <scope>NUCLEOTIDE SEQUENCE</scope>
    <source>
        <strain evidence="8">Expedition CK06-06</strain>
    </source>
</reference>
<feature type="transmembrane region" description="Helical" evidence="6">
    <location>
        <begin position="108"/>
        <end position="125"/>
    </location>
</feature>
<dbReference type="GO" id="GO:0005886">
    <property type="term" value="C:plasma membrane"/>
    <property type="evidence" value="ECO:0007669"/>
    <property type="project" value="UniProtKB-SubCell"/>
</dbReference>